<sequence>MPLIKELKELCQGYHFSPTSIRPSGSFIRVAMLKAISNVFAMHKHTGFISHSGNHFCNFCSIHKAQIEQIGPQFHYTRTYPNAKSTIAKWLWETPKEIQAIFSEYAVQYSILQDLPYWDATRMINLEIMHNLRLGSLKDHAAFKVCNPEAKSKIYIRSHRKSNDTNSSDSDSRTSKSFLYQITLRDTFSLRRDTEKTLNESLPTTSTQQNYLQMPTPHMKNTTSGSVEIPS</sequence>
<accession>A0A9Q3C571</accession>
<dbReference type="Proteomes" id="UP000765509">
    <property type="component" value="Unassembled WGS sequence"/>
</dbReference>
<name>A0A9Q3C571_9BASI</name>
<evidence type="ECO:0000313" key="2">
    <source>
        <dbReference type="EMBL" id="MBW0476758.1"/>
    </source>
</evidence>
<organism evidence="2 3">
    <name type="scientific">Austropuccinia psidii MF-1</name>
    <dbReference type="NCBI Taxonomy" id="1389203"/>
    <lineage>
        <taxon>Eukaryota</taxon>
        <taxon>Fungi</taxon>
        <taxon>Dikarya</taxon>
        <taxon>Basidiomycota</taxon>
        <taxon>Pucciniomycotina</taxon>
        <taxon>Pucciniomycetes</taxon>
        <taxon>Pucciniales</taxon>
        <taxon>Sphaerophragmiaceae</taxon>
        <taxon>Austropuccinia</taxon>
    </lineage>
</organism>
<comment type="caution">
    <text evidence="2">The sequence shown here is derived from an EMBL/GenBank/DDBJ whole genome shotgun (WGS) entry which is preliminary data.</text>
</comment>
<feature type="region of interest" description="Disordered" evidence="1">
    <location>
        <begin position="197"/>
        <end position="231"/>
    </location>
</feature>
<gene>
    <name evidence="2" type="ORF">O181_016473</name>
</gene>
<keyword evidence="3" id="KW-1185">Reference proteome</keyword>
<dbReference type="EMBL" id="AVOT02004576">
    <property type="protein sequence ID" value="MBW0476758.1"/>
    <property type="molecule type" value="Genomic_DNA"/>
</dbReference>
<feature type="compositionally biased region" description="Polar residues" evidence="1">
    <location>
        <begin position="199"/>
        <end position="231"/>
    </location>
</feature>
<proteinExistence type="predicted"/>
<dbReference type="AlphaFoldDB" id="A0A9Q3C571"/>
<evidence type="ECO:0000313" key="3">
    <source>
        <dbReference type="Proteomes" id="UP000765509"/>
    </source>
</evidence>
<reference evidence="2" key="1">
    <citation type="submission" date="2021-03" db="EMBL/GenBank/DDBJ databases">
        <title>Draft genome sequence of rust myrtle Austropuccinia psidii MF-1, a brazilian biotype.</title>
        <authorList>
            <person name="Quecine M.C."/>
            <person name="Pachon D.M.R."/>
            <person name="Bonatelli M.L."/>
            <person name="Correr F.H."/>
            <person name="Franceschini L.M."/>
            <person name="Leite T.F."/>
            <person name="Margarido G.R.A."/>
            <person name="Almeida C.A."/>
            <person name="Ferrarezi J.A."/>
            <person name="Labate C.A."/>
        </authorList>
    </citation>
    <scope>NUCLEOTIDE SEQUENCE</scope>
    <source>
        <strain evidence="2">MF-1</strain>
    </source>
</reference>
<evidence type="ECO:0000256" key="1">
    <source>
        <dbReference type="SAM" id="MobiDB-lite"/>
    </source>
</evidence>
<dbReference type="OrthoDB" id="2506909at2759"/>
<protein>
    <submittedName>
        <fullName evidence="2">Uncharacterized protein</fullName>
    </submittedName>
</protein>